<evidence type="ECO:0000313" key="4">
    <source>
        <dbReference type="Proteomes" id="UP000268329"/>
    </source>
</evidence>
<protein>
    <submittedName>
        <fullName evidence="3">Flavin reductase</fullName>
    </submittedName>
</protein>
<dbReference type="Gene3D" id="2.30.110.10">
    <property type="entry name" value="Electron Transport, Fmn-binding Protein, Chain A"/>
    <property type="match status" value="1"/>
</dbReference>
<organism evidence="3 4">
    <name type="scientific">Streptomyces dangxiongensis</name>
    <dbReference type="NCBI Taxonomy" id="1442032"/>
    <lineage>
        <taxon>Bacteria</taxon>
        <taxon>Bacillati</taxon>
        <taxon>Actinomycetota</taxon>
        <taxon>Actinomycetes</taxon>
        <taxon>Kitasatosporales</taxon>
        <taxon>Streptomycetaceae</taxon>
        <taxon>Streptomyces</taxon>
    </lineage>
</organism>
<gene>
    <name evidence="3" type="ORF">D9753_04010</name>
</gene>
<dbReference type="SMART" id="SM00903">
    <property type="entry name" value="Flavin_Reduct"/>
    <property type="match status" value="1"/>
</dbReference>
<evidence type="ECO:0000313" key="3">
    <source>
        <dbReference type="EMBL" id="AYN43475.1"/>
    </source>
</evidence>
<dbReference type="GO" id="GO:0010181">
    <property type="term" value="F:FMN binding"/>
    <property type="evidence" value="ECO:0007669"/>
    <property type="project" value="InterPro"/>
</dbReference>
<dbReference type="AlphaFoldDB" id="A0A3G2JPK1"/>
<dbReference type="InterPro" id="IPR050268">
    <property type="entry name" value="NADH-dep_flavin_reductase"/>
</dbReference>
<dbReference type="InterPro" id="IPR002563">
    <property type="entry name" value="Flavin_Rdtase-like_dom"/>
</dbReference>
<keyword evidence="4" id="KW-1185">Reference proteome</keyword>
<dbReference type="InterPro" id="IPR012349">
    <property type="entry name" value="Split_barrel_FMN-bd"/>
</dbReference>
<name>A0A3G2JPK1_9ACTN</name>
<dbReference type="Proteomes" id="UP000268329">
    <property type="component" value="Chromosome"/>
</dbReference>
<feature type="domain" description="Flavin reductase like" evidence="2">
    <location>
        <begin position="22"/>
        <end position="170"/>
    </location>
</feature>
<dbReference type="EMBL" id="CP033073">
    <property type="protein sequence ID" value="AYN43475.1"/>
    <property type="molecule type" value="Genomic_DNA"/>
</dbReference>
<accession>A0A3G2JPK1</accession>
<evidence type="ECO:0000256" key="1">
    <source>
        <dbReference type="ARBA" id="ARBA00023002"/>
    </source>
</evidence>
<dbReference type="RefSeq" id="WP_121790891.1">
    <property type="nucleotide sequence ID" value="NZ_CP033073.1"/>
</dbReference>
<dbReference type="GO" id="GO:0042602">
    <property type="term" value="F:riboflavin reductase (NADPH) activity"/>
    <property type="evidence" value="ECO:0007669"/>
    <property type="project" value="TreeGrafter"/>
</dbReference>
<sequence>MARSDTATQDATAGEGGFRDLMSLFPTGVAVIGALDRAGRPWGMTCSSLCSVSLSPPTLLVCVRSASPTLDALESTGAFSVNLLHDSARDVAELFGSGAPDRFRRTAWHLPDAAAGPHLRDAAHAVGDCRVDSVRRVGDHTVVFGRVTRVSVGTGPERTPLLYGLRRYAAWPSTSSVAEPGRPRPVPADEE</sequence>
<dbReference type="OrthoDB" id="9792858at2"/>
<proteinExistence type="predicted"/>
<dbReference type="Pfam" id="PF01613">
    <property type="entry name" value="Flavin_Reduct"/>
    <property type="match status" value="1"/>
</dbReference>
<dbReference type="GO" id="GO:0006208">
    <property type="term" value="P:pyrimidine nucleobase catabolic process"/>
    <property type="evidence" value="ECO:0007669"/>
    <property type="project" value="TreeGrafter"/>
</dbReference>
<dbReference type="SUPFAM" id="SSF50475">
    <property type="entry name" value="FMN-binding split barrel"/>
    <property type="match status" value="1"/>
</dbReference>
<dbReference type="PANTHER" id="PTHR30466:SF1">
    <property type="entry name" value="FMN REDUCTASE (NADH) RUTF"/>
    <property type="match status" value="1"/>
</dbReference>
<dbReference type="PANTHER" id="PTHR30466">
    <property type="entry name" value="FLAVIN REDUCTASE"/>
    <property type="match status" value="1"/>
</dbReference>
<keyword evidence="1" id="KW-0560">Oxidoreductase</keyword>
<evidence type="ECO:0000259" key="2">
    <source>
        <dbReference type="SMART" id="SM00903"/>
    </source>
</evidence>
<dbReference type="KEGG" id="sdd:D9753_04010"/>
<reference evidence="3 4" key="1">
    <citation type="submission" date="2018-10" db="EMBL/GenBank/DDBJ databases">
        <title>The genome of Streptomyces dangxiongensis Z022.</title>
        <authorList>
            <person name="Zhang B."/>
        </authorList>
    </citation>
    <scope>NUCLEOTIDE SEQUENCE [LARGE SCALE GENOMIC DNA]</scope>
    <source>
        <strain evidence="3 4">Z022</strain>
    </source>
</reference>